<feature type="transmembrane region" description="Helical" evidence="2">
    <location>
        <begin position="142"/>
        <end position="165"/>
    </location>
</feature>
<evidence type="ECO:0000256" key="2">
    <source>
        <dbReference type="SAM" id="Phobius"/>
    </source>
</evidence>
<proteinExistence type="predicted"/>
<protein>
    <submittedName>
        <fullName evidence="3">Unannotated protein</fullName>
    </submittedName>
</protein>
<feature type="transmembrane region" description="Helical" evidence="2">
    <location>
        <begin position="77"/>
        <end position="98"/>
    </location>
</feature>
<sequence length="171" mass="17128">MSQPPPWNQPQPWSQPPPWGQQPAGPPPLAGGGGVPLLVLGLVTALLGLLGAFLPNYSYGDGIGSFSPLLQTINGDTFFQAAGLALLAGVVLLVVGALLQRRRVGVGTGLLLVGAGIVLQAGGGQLLGLLQAAVDPRLSSDIAVGGVLLVLAGATAVATVVVGLLRLARLR</sequence>
<name>A0A6J7GEK2_9ZZZZ</name>
<keyword evidence="2" id="KW-0472">Membrane</keyword>
<reference evidence="3" key="1">
    <citation type="submission" date="2020-05" db="EMBL/GenBank/DDBJ databases">
        <authorList>
            <person name="Chiriac C."/>
            <person name="Salcher M."/>
            <person name="Ghai R."/>
            <person name="Kavagutti S V."/>
        </authorList>
    </citation>
    <scope>NUCLEOTIDE SEQUENCE</scope>
</reference>
<accession>A0A6J7GEK2</accession>
<keyword evidence="2" id="KW-1133">Transmembrane helix</keyword>
<dbReference type="EMBL" id="CAFBMQ010000026">
    <property type="protein sequence ID" value="CAB4901789.1"/>
    <property type="molecule type" value="Genomic_DNA"/>
</dbReference>
<feature type="region of interest" description="Disordered" evidence="1">
    <location>
        <begin position="1"/>
        <end position="27"/>
    </location>
</feature>
<feature type="transmembrane region" description="Helical" evidence="2">
    <location>
        <begin position="110"/>
        <end position="130"/>
    </location>
</feature>
<evidence type="ECO:0000256" key="1">
    <source>
        <dbReference type="SAM" id="MobiDB-lite"/>
    </source>
</evidence>
<organism evidence="3">
    <name type="scientific">freshwater metagenome</name>
    <dbReference type="NCBI Taxonomy" id="449393"/>
    <lineage>
        <taxon>unclassified sequences</taxon>
        <taxon>metagenomes</taxon>
        <taxon>ecological metagenomes</taxon>
    </lineage>
</organism>
<feature type="transmembrane region" description="Helical" evidence="2">
    <location>
        <begin position="37"/>
        <end position="57"/>
    </location>
</feature>
<keyword evidence="2" id="KW-0812">Transmembrane</keyword>
<evidence type="ECO:0000313" key="3">
    <source>
        <dbReference type="EMBL" id="CAB4901789.1"/>
    </source>
</evidence>
<gene>
    <name evidence="3" type="ORF">UFOPK3609_00322</name>
</gene>
<dbReference type="AlphaFoldDB" id="A0A6J7GEK2"/>